<keyword evidence="1" id="KW-0812">Transmembrane</keyword>
<proteinExistence type="predicted"/>
<name>A0A9D6LS41_9BACT</name>
<dbReference type="EMBL" id="JACQCQ010000012">
    <property type="protein sequence ID" value="MBI3627717.1"/>
    <property type="molecule type" value="Genomic_DNA"/>
</dbReference>
<feature type="transmembrane region" description="Helical" evidence="1">
    <location>
        <begin position="7"/>
        <end position="29"/>
    </location>
</feature>
<feature type="transmembrane region" description="Helical" evidence="1">
    <location>
        <begin position="49"/>
        <end position="70"/>
    </location>
</feature>
<keyword evidence="1" id="KW-1133">Transmembrane helix</keyword>
<accession>A0A9D6LS41</accession>
<keyword evidence="1" id="KW-0472">Membrane</keyword>
<protein>
    <submittedName>
        <fullName evidence="2">Uncharacterized protein</fullName>
    </submittedName>
</protein>
<evidence type="ECO:0000313" key="2">
    <source>
        <dbReference type="EMBL" id="MBI3627717.1"/>
    </source>
</evidence>
<evidence type="ECO:0000256" key="1">
    <source>
        <dbReference type="SAM" id="Phobius"/>
    </source>
</evidence>
<reference evidence="2" key="1">
    <citation type="submission" date="2020-07" db="EMBL/GenBank/DDBJ databases">
        <title>Huge and variable diversity of episymbiotic CPR bacteria and DPANN archaea in groundwater ecosystems.</title>
        <authorList>
            <person name="He C.Y."/>
            <person name="Keren R."/>
            <person name="Whittaker M."/>
            <person name="Farag I.F."/>
            <person name="Doudna J."/>
            <person name="Cate J.H.D."/>
            <person name="Banfield J.F."/>
        </authorList>
    </citation>
    <scope>NUCLEOTIDE SEQUENCE</scope>
    <source>
        <strain evidence="2">NC_groundwater_972_Pr1_S-0.2um_49_27</strain>
    </source>
</reference>
<comment type="caution">
    <text evidence="2">The sequence shown here is derived from an EMBL/GenBank/DDBJ whole genome shotgun (WGS) entry which is preliminary data.</text>
</comment>
<dbReference type="AlphaFoldDB" id="A0A9D6LS41"/>
<dbReference type="Proteomes" id="UP000808388">
    <property type="component" value="Unassembled WGS sequence"/>
</dbReference>
<evidence type="ECO:0000313" key="3">
    <source>
        <dbReference type="Proteomes" id="UP000808388"/>
    </source>
</evidence>
<sequence length="93" mass="11146">MKQKIYILLFSLLGTLLVSMIFGLAEIWYSYFLTLDFVRYSLGFSWDAWILVGSYGFIGAVVIGAIFGFFEGKYWWQVLYVERRRFRKWMIKD</sequence>
<organism evidence="2 3">
    <name type="scientific">Candidatus Sungiibacteriota bacterium</name>
    <dbReference type="NCBI Taxonomy" id="2750080"/>
    <lineage>
        <taxon>Bacteria</taxon>
        <taxon>Candidatus Sungiibacteriota</taxon>
    </lineage>
</organism>
<gene>
    <name evidence="2" type="ORF">HY220_03185</name>
</gene>